<dbReference type="EnsemblBacteria" id="CCC78149">
    <property type="protein sequence ID" value="CCC78149"/>
    <property type="gene ID" value="lp_0672"/>
</dbReference>
<reference evidence="1 2" key="3">
    <citation type="journal article" date="2012" name="J. Bacteriol.">
        <title>Complete resequencing and reannotation of the Lactobacillus plantarum WCFS1 genome.</title>
        <authorList>
            <person name="Siezen R.J."/>
            <person name="Francke C."/>
            <person name="Renckens B."/>
            <person name="Boekhorst J."/>
            <person name="Wels M."/>
            <person name="Kleerebezem M."/>
            <person name="van Hijum S.A.F.T."/>
        </authorList>
    </citation>
    <scope>NUCLEOTIDE SEQUENCE [LARGE SCALE GENOMIC DNA]</scope>
    <source>
        <strain evidence="2">ATCC BAA-793 / NCIMB 8826 / WCFS1</strain>
    </source>
</reference>
<evidence type="ECO:0000313" key="1">
    <source>
        <dbReference type="EMBL" id="CCC78149.1"/>
    </source>
</evidence>
<dbReference type="Proteomes" id="UP000000432">
    <property type="component" value="Chromosome"/>
</dbReference>
<gene>
    <name evidence="1" type="ordered locus">lp_0672</name>
</gene>
<name>F9ULR0_LACPL</name>
<dbReference type="STRING" id="220668.lp_0672"/>
<dbReference type="PATRIC" id="fig|220668.9.peg.564"/>
<reference evidence="1 2" key="1">
    <citation type="journal article" date="2003" name="Proc. Natl. Acad. Sci. U.S.A.">
        <title>Complete genome sequence of Lactobacillus plantarum WCFS1.</title>
        <authorList>
            <person name="Kleerebezem M."/>
            <person name="Boekhorst J."/>
            <person name="van Kranenburg R."/>
            <person name="Molenaar D."/>
            <person name="Kuipers O.P."/>
            <person name="Leer R."/>
            <person name="Tarchini R."/>
            <person name="Peters S.A."/>
            <person name="Sandbrink H.M."/>
            <person name="Fiers M.W."/>
            <person name="Stiekema W."/>
            <person name="Lankhorst R.M."/>
            <person name="Bron P.A."/>
            <person name="Hoffer S.M."/>
            <person name="Groot M.N."/>
            <person name="Kerkhoven R."/>
            <person name="de Vries M."/>
            <person name="Ursing B."/>
            <person name="de Vos W.M."/>
            <person name="Siezen R.J."/>
        </authorList>
    </citation>
    <scope>NUCLEOTIDE SEQUENCE [LARGE SCALE GENOMIC DNA]</scope>
    <source>
        <strain evidence="2">ATCC BAA-793 / NCIMB 8826 / WCFS1</strain>
    </source>
</reference>
<protein>
    <submittedName>
        <fullName evidence="1">Prophage P1 protein 49</fullName>
    </submittedName>
</protein>
<reference key="2">
    <citation type="submission" date="2011-06" db="EMBL/GenBank/DDBJ databases">
        <title>Complete resequencing and reannotation of the Lactobacillus plantarum WCFS1 genome.</title>
        <authorList>
            <person name="Siezen R.J."/>
            <person name="Francke C."/>
            <person name="Renckens B."/>
            <person name="Boekhorst J."/>
            <person name="Wels M."/>
            <person name="Kleerebezem M."/>
            <person name="van Hijum S.A.F.T."/>
        </authorList>
    </citation>
    <scope>NUCLEOTIDE SEQUENCE</scope>
    <source>
        <strain>WCFS1</strain>
    </source>
</reference>
<dbReference type="HOGENOM" id="CLU_2617609_0_0_9"/>
<keyword evidence="2" id="KW-1185">Reference proteome</keyword>
<dbReference type="AlphaFoldDB" id="F9ULR0"/>
<dbReference type="KEGG" id="lpl:lp_0672"/>
<evidence type="ECO:0000313" key="2">
    <source>
        <dbReference type="Proteomes" id="UP000000432"/>
    </source>
</evidence>
<proteinExistence type="predicted"/>
<accession>F9ULR0</accession>
<dbReference type="RefSeq" id="WP_011101122.1">
    <property type="nucleotide sequence ID" value="NC_004567.2"/>
</dbReference>
<organism evidence="1 2">
    <name type="scientific">Lactiplantibacillus plantarum (strain ATCC BAA-793 / NCIMB 8826 / WCFS1)</name>
    <name type="common">Lactobacillus plantarum</name>
    <dbReference type="NCBI Taxonomy" id="220668"/>
    <lineage>
        <taxon>Bacteria</taxon>
        <taxon>Bacillati</taxon>
        <taxon>Bacillota</taxon>
        <taxon>Bacilli</taxon>
        <taxon>Lactobacillales</taxon>
        <taxon>Lactobacillaceae</taxon>
        <taxon>Lactiplantibacillus</taxon>
    </lineage>
</organism>
<sequence>MLNQQREQMHARLMPQATYGVELNQPLDEVVERSDEQITNEINKLTDFRTVEERQPDTPQMTMYRKLMEAKADREEAD</sequence>
<dbReference type="EMBL" id="AL935263">
    <property type="protein sequence ID" value="CCC78149.1"/>
    <property type="molecule type" value="Genomic_DNA"/>
</dbReference>